<feature type="compositionally biased region" description="Polar residues" evidence="1">
    <location>
        <begin position="508"/>
        <end position="524"/>
    </location>
</feature>
<sequence length="538" mass="60351">MADTAGRPAASASATRPLSQRETETRDISSKPVDLVAARRMYAKTANLIMLWKHIYARWTPEERQAFHYPHCKMGEIQRFLEGAPDTWKAVEYNSLAVSDTHLHAQLESKTARFGEVALFITRTSELPRATRMWADLESIECRVFDEDMSAQLAAIENSRLSAEDVKNALFSSRLLRDLPTTTEGWLDITREADLEILAIRRQLNRSHCEIERLNNTISKMPNADAEGAAERKKAADENRHLQTRLRIALKEIEGIKDAALRMPTKDKEAAGERKNATDEGSTLSDLRNAKADNTTALGWFDDLNDAMSVTEIKEKLLETEKDWELKYTSMLEEVNLYNDLYRNQINSLEKSRAEARQWEHGHDLQVQEAKRWQTKYEAEAEKASNYQAEAGKAFKYQTVQHLAEGQVKRLEAALKVATGDLNRSNAQLEEYRAKDEAARAGSSSSQRPETNPAPRSEPNLAKAWTRPRPPQINAYQRPTNPPGARQGRSAGGHPGTSAGGRHHPNNIPGTTQQAGAPSSSYWSPAQGPQARTPPFSE</sequence>
<keyword evidence="3" id="KW-1185">Reference proteome</keyword>
<dbReference type="KEGG" id="ccac:CcaHIS019_0507220"/>
<dbReference type="GeneID" id="85496964"/>
<dbReference type="Proteomes" id="UP001233271">
    <property type="component" value="Chromosome 5"/>
</dbReference>
<feature type="region of interest" description="Disordered" evidence="1">
    <location>
        <begin position="432"/>
        <end position="538"/>
    </location>
</feature>
<protein>
    <submittedName>
        <fullName evidence="2">Uncharacterized protein</fullName>
    </submittedName>
</protein>
<dbReference type="EMBL" id="AP028216">
    <property type="protein sequence ID" value="BEI93094.1"/>
    <property type="molecule type" value="Genomic_DNA"/>
</dbReference>
<gene>
    <name evidence="2" type="ORF">CcaverHIS019_0507220</name>
</gene>
<dbReference type="RefSeq" id="XP_060458359.1">
    <property type="nucleotide sequence ID" value="XM_060601913.1"/>
</dbReference>
<evidence type="ECO:0000313" key="3">
    <source>
        <dbReference type="Proteomes" id="UP001233271"/>
    </source>
</evidence>
<proteinExistence type="predicted"/>
<dbReference type="AlphaFoldDB" id="A0AA48L6W2"/>
<reference evidence="2" key="1">
    <citation type="journal article" date="2023" name="BMC Genomics">
        <title>Chromosome-level genome assemblies of Cutaneotrichosporon spp. (Trichosporonales, Basidiomycota) reveal imbalanced evolution between nucleotide sequences and chromosome synteny.</title>
        <authorList>
            <person name="Kobayashi Y."/>
            <person name="Kayamori A."/>
            <person name="Aoki K."/>
            <person name="Shiwa Y."/>
            <person name="Matsutani M."/>
            <person name="Fujita N."/>
            <person name="Sugita T."/>
            <person name="Iwasaki W."/>
            <person name="Tanaka N."/>
            <person name="Takashima M."/>
        </authorList>
    </citation>
    <scope>NUCLEOTIDE SEQUENCE</scope>
    <source>
        <strain evidence="2">HIS019</strain>
    </source>
</reference>
<evidence type="ECO:0000313" key="2">
    <source>
        <dbReference type="EMBL" id="BEI93094.1"/>
    </source>
</evidence>
<evidence type="ECO:0000256" key="1">
    <source>
        <dbReference type="SAM" id="MobiDB-lite"/>
    </source>
</evidence>
<feature type="compositionally biased region" description="Basic and acidic residues" evidence="1">
    <location>
        <begin position="19"/>
        <end position="29"/>
    </location>
</feature>
<feature type="compositionally biased region" description="Gly residues" evidence="1">
    <location>
        <begin position="490"/>
        <end position="499"/>
    </location>
</feature>
<feature type="region of interest" description="Disordered" evidence="1">
    <location>
        <begin position="1"/>
        <end position="29"/>
    </location>
</feature>
<accession>A0AA48L6W2</accession>
<name>A0AA48L6W2_9TREE</name>
<organism evidence="2 3">
    <name type="scientific">Cutaneotrichosporon cavernicola</name>
    <dbReference type="NCBI Taxonomy" id="279322"/>
    <lineage>
        <taxon>Eukaryota</taxon>
        <taxon>Fungi</taxon>
        <taxon>Dikarya</taxon>
        <taxon>Basidiomycota</taxon>
        <taxon>Agaricomycotina</taxon>
        <taxon>Tremellomycetes</taxon>
        <taxon>Trichosporonales</taxon>
        <taxon>Trichosporonaceae</taxon>
        <taxon>Cutaneotrichosporon</taxon>
    </lineage>
</organism>